<keyword evidence="2 5" id="KW-0479">Metal-binding</keyword>
<comment type="cofactor">
    <cofactor evidence="5">
        <name>Mg(2+)</name>
        <dbReference type="ChEBI" id="CHEBI:18420"/>
    </cofactor>
</comment>
<dbReference type="RefSeq" id="WP_160765733.1">
    <property type="nucleotide sequence ID" value="NZ_WUPT01000006.1"/>
</dbReference>
<proteinExistence type="inferred from homology"/>
<dbReference type="PANTHER" id="PTHR20854:SF4">
    <property type="entry name" value="INOSITOL-1-MONOPHOSPHATASE-RELATED"/>
    <property type="match status" value="1"/>
</dbReference>
<dbReference type="InterPro" id="IPR020583">
    <property type="entry name" value="Inositol_monoP_metal-BS"/>
</dbReference>
<dbReference type="GO" id="GO:0008934">
    <property type="term" value="F:inositol monophosphate 1-phosphatase activity"/>
    <property type="evidence" value="ECO:0007669"/>
    <property type="project" value="TreeGrafter"/>
</dbReference>
<evidence type="ECO:0000256" key="2">
    <source>
        <dbReference type="ARBA" id="ARBA00022723"/>
    </source>
</evidence>
<dbReference type="Pfam" id="PF00459">
    <property type="entry name" value="Inositol_P"/>
    <property type="match status" value="1"/>
</dbReference>
<dbReference type="SUPFAM" id="SSF56655">
    <property type="entry name" value="Carbohydrate phosphatase"/>
    <property type="match status" value="1"/>
</dbReference>
<reference evidence="6 7" key="2">
    <citation type="submission" date="2020-03" db="EMBL/GenBank/DDBJ databases">
        <title>Kangsaoukella pontilimi gen. nov., sp. nov., a new member of the family Rhodobacteraceae isolated from a tidal mudflat.</title>
        <authorList>
            <person name="Kim I.S."/>
        </authorList>
    </citation>
    <scope>NUCLEOTIDE SEQUENCE [LARGE SCALE GENOMIC DNA]</scope>
    <source>
        <strain evidence="6 7">GH1-50</strain>
    </source>
</reference>
<dbReference type="GO" id="GO:0046872">
    <property type="term" value="F:metal ion binding"/>
    <property type="evidence" value="ECO:0007669"/>
    <property type="project" value="UniProtKB-KW"/>
</dbReference>
<evidence type="ECO:0000256" key="3">
    <source>
        <dbReference type="ARBA" id="ARBA00022801"/>
    </source>
</evidence>
<evidence type="ECO:0000313" key="6">
    <source>
        <dbReference type="EMBL" id="MXQ09808.1"/>
    </source>
</evidence>
<dbReference type="GO" id="GO:0046854">
    <property type="term" value="P:phosphatidylinositol phosphate biosynthetic process"/>
    <property type="evidence" value="ECO:0007669"/>
    <property type="project" value="InterPro"/>
</dbReference>
<dbReference type="EMBL" id="WUPT01000006">
    <property type="protein sequence ID" value="MXQ09808.1"/>
    <property type="molecule type" value="Genomic_DNA"/>
</dbReference>
<dbReference type="PANTHER" id="PTHR20854">
    <property type="entry name" value="INOSITOL MONOPHOSPHATASE"/>
    <property type="match status" value="1"/>
</dbReference>
<feature type="binding site" evidence="5">
    <location>
        <position position="83"/>
    </location>
    <ligand>
        <name>Mg(2+)</name>
        <dbReference type="ChEBI" id="CHEBI:18420"/>
        <label>1</label>
        <note>catalytic</note>
    </ligand>
</feature>
<keyword evidence="4 5" id="KW-0460">Magnesium</keyword>
<dbReference type="PROSITE" id="PS00630">
    <property type="entry name" value="IMP_2"/>
    <property type="match status" value="1"/>
</dbReference>
<feature type="binding site" evidence="5">
    <location>
        <position position="85"/>
    </location>
    <ligand>
        <name>Mg(2+)</name>
        <dbReference type="ChEBI" id="CHEBI:18420"/>
        <label>1</label>
        <note>catalytic</note>
    </ligand>
</feature>
<dbReference type="Proteomes" id="UP000480350">
    <property type="component" value="Unassembled WGS sequence"/>
</dbReference>
<keyword evidence="3" id="KW-0378">Hydrolase</keyword>
<accession>A0A7C9IIJ3</accession>
<dbReference type="Gene3D" id="3.30.540.10">
    <property type="entry name" value="Fructose-1,6-Bisphosphatase, subunit A, domain 1"/>
    <property type="match status" value="1"/>
</dbReference>
<dbReference type="InterPro" id="IPR000760">
    <property type="entry name" value="Inositol_monophosphatase-like"/>
</dbReference>
<dbReference type="PROSITE" id="PS00629">
    <property type="entry name" value="IMP_1"/>
    <property type="match status" value="1"/>
</dbReference>
<dbReference type="AlphaFoldDB" id="A0A7C9IIJ3"/>
<keyword evidence="7" id="KW-1185">Reference proteome</keyword>
<dbReference type="InterPro" id="IPR020550">
    <property type="entry name" value="Inositol_monophosphatase_CS"/>
</dbReference>
<protein>
    <submittedName>
        <fullName evidence="6">Inositol monophosphatase</fullName>
    </submittedName>
</protein>
<evidence type="ECO:0000256" key="4">
    <source>
        <dbReference type="ARBA" id="ARBA00022842"/>
    </source>
</evidence>
<reference evidence="6 7" key="1">
    <citation type="submission" date="2019-12" db="EMBL/GenBank/DDBJ databases">
        <authorList>
            <person name="Lee S.D."/>
        </authorList>
    </citation>
    <scope>NUCLEOTIDE SEQUENCE [LARGE SCALE GENOMIC DNA]</scope>
    <source>
        <strain evidence="6 7">GH1-50</strain>
    </source>
</reference>
<feature type="binding site" evidence="5">
    <location>
        <position position="208"/>
    </location>
    <ligand>
        <name>Mg(2+)</name>
        <dbReference type="ChEBI" id="CHEBI:18420"/>
        <label>1</label>
        <note>catalytic</note>
    </ligand>
</feature>
<dbReference type="GO" id="GO:0007165">
    <property type="term" value="P:signal transduction"/>
    <property type="evidence" value="ECO:0007669"/>
    <property type="project" value="TreeGrafter"/>
</dbReference>
<name>A0A7C9IIJ3_9RHOB</name>
<organism evidence="6 7">
    <name type="scientific">Kangsaoukella pontilimi</name>
    <dbReference type="NCBI Taxonomy" id="2691042"/>
    <lineage>
        <taxon>Bacteria</taxon>
        <taxon>Pseudomonadati</taxon>
        <taxon>Pseudomonadota</taxon>
        <taxon>Alphaproteobacteria</taxon>
        <taxon>Rhodobacterales</taxon>
        <taxon>Paracoccaceae</taxon>
        <taxon>Kangsaoukella</taxon>
    </lineage>
</organism>
<evidence type="ECO:0000256" key="1">
    <source>
        <dbReference type="ARBA" id="ARBA00009759"/>
    </source>
</evidence>
<evidence type="ECO:0000313" key="7">
    <source>
        <dbReference type="Proteomes" id="UP000480350"/>
    </source>
</evidence>
<dbReference type="Gene3D" id="3.40.190.80">
    <property type="match status" value="1"/>
</dbReference>
<evidence type="ECO:0000256" key="5">
    <source>
        <dbReference type="PIRSR" id="PIRSR600760-2"/>
    </source>
</evidence>
<gene>
    <name evidence="6" type="ORF">GQ651_18325</name>
</gene>
<comment type="similarity">
    <text evidence="1">Belongs to the inositol monophosphatase superfamily.</text>
</comment>
<comment type="caution">
    <text evidence="6">The sequence shown here is derived from an EMBL/GenBank/DDBJ whole genome shotgun (WGS) entry which is preliminary data.</text>
</comment>
<sequence length="253" mass="27143">MDVKRIPELIALAEEAGRLAQRMRATPEQLATRIKGPMDLLTEADLAVERLLREGLARLDPDAAILGEEGGLQGEGRATWIVDPIDGTVNFSRGSPDWAVSIAWADAKGIGAGVLHAPDLGQTAWAVRGEGSWLNGERVVFPDQPVEGPIVAIGHSARTPLQPYLDRIARLAEAGVSHRRSGAATICFLSVLAGWTDAFHEEGLNLWDVAAGLLLIEEAGGTIQHDPLPCFFKQPSRVIACNRARADLADLLD</sequence>
<feature type="binding site" evidence="5">
    <location>
        <position position="68"/>
    </location>
    <ligand>
        <name>Mg(2+)</name>
        <dbReference type="ChEBI" id="CHEBI:18420"/>
        <label>1</label>
        <note>catalytic</note>
    </ligand>
</feature>
<feature type="binding site" evidence="5">
    <location>
        <position position="86"/>
    </location>
    <ligand>
        <name>Mg(2+)</name>
        <dbReference type="ChEBI" id="CHEBI:18420"/>
        <label>1</label>
        <note>catalytic</note>
    </ligand>
</feature>
<dbReference type="GO" id="GO:0006020">
    <property type="term" value="P:inositol metabolic process"/>
    <property type="evidence" value="ECO:0007669"/>
    <property type="project" value="TreeGrafter"/>
</dbReference>
<dbReference type="PRINTS" id="PR00377">
    <property type="entry name" value="IMPHPHTASES"/>
</dbReference>